<evidence type="ECO:0000313" key="3">
    <source>
        <dbReference type="Proteomes" id="UP001596072"/>
    </source>
</evidence>
<sequence>MTDTPMTERWVARRDSANQAAWAFLKLTLRRPAWWVYVAVVELLLALGLGYSFGDRSGMATRVVWGPVFAVVPTLGIAAVGLGVGYFLNRRMFGQRLREGAVFEAGIGERSLALRGPWADCELSFDGLAWVRSSGDWVFLKQKGSPVISVWSAALFLPADLGRLELSVGARKS</sequence>
<organism evidence="2 3">
    <name type="scientific">Nocardioides vastitatis</name>
    <dbReference type="NCBI Taxonomy" id="2568655"/>
    <lineage>
        <taxon>Bacteria</taxon>
        <taxon>Bacillati</taxon>
        <taxon>Actinomycetota</taxon>
        <taxon>Actinomycetes</taxon>
        <taxon>Propionibacteriales</taxon>
        <taxon>Nocardioidaceae</taxon>
        <taxon>Nocardioides</taxon>
    </lineage>
</organism>
<dbReference type="EMBL" id="JBHSNS010000023">
    <property type="protein sequence ID" value="MFC5731676.1"/>
    <property type="molecule type" value="Genomic_DNA"/>
</dbReference>
<comment type="caution">
    <text evidence="2">The sequence shown here is derived from an EMBL/GenBank/DDBJ whole genome shotgun (WGS) entry which is preliminary data.</text>
</comment>
<feature type="transmembrane region" description="Helical" evidence="1">
    <location>
        <begin position="34"/>
        <end position="53"/>
    </location>
</feature>
<name>A0ABW0ZL18_9ACTN</name>
<keyword evidence="1" id="KW-0812">Transmembrane</keyword>
<dbReference type="RefSeq" id="WP_136435852.1">
    <property type="nucleotide sequence ID" value="NZ_JBHSNS010000023.1"/>
</dbReference>
<protein>
    <recommendedName>
        <fullName evidence="4">YcxB family protein</fullName>
    </recommendedName>
</protein>
<proteinExistence type="predicted"/>
<evidence type="ECO:0000256" key="1">
    <source>
        <dbReference type="SAM" id="Phobius"/>
    </source>
</evidence>
<gene>
    <name evidence="2" type="ORF">ACFPQB_22395</name>
</gene>
<keyword evidence="1" id="KW-0472">Membrane</keyword>
<evidence type="ECO:0000313" key="2">
    <source>
        <dbReference type="EMBL" id="MFC5731676.1"/>
    </source>
</evidence>
<evidence type="ECO:0008006" key="4">
    <source>
        <dbReference type="Google" id="ProtNLM"/>
    </source>
</evidence>
<keyword evidence="1" id="KW-1133">Transmembrane helix</keyword>
<accession>A0ABW0ZL18</accession>
<feature type="transmembrane region" description="Helical" evidence="1">
    <location>
        <begin position="65"/>
        <end position="88"/>
    </location>
</feature>
<reference evidence="3" key="1">
    <citation type="journal article" date="2019" name="Int. J. Syst. Evol. Microbiol.">
        <title>The Global Catalogue of Microorganisms (GCM) 10K type strain sequencing project: providing services to taxonomists for standard genome sequencing and annotation.</title>
        <authorList>
            <consortium name="The Broad Institute Genomics Platform"/>
            <consortium name="The Broad Institute Genome Sequencing Center for Infectious Disease"/>
            <person name="Wu L."/>
            <person name="Ma J."/>
        </authorList>
    </citation>
    <scope>NUCLEOTIDE SEQUENCE [LARGE SCALE GENOMIC DNA]</scope>
    <source>
        <strain evidence="3">YIM 94188</strain>
    </source>
</reference>
<dbReference type="Proteomes" id="UP001596072">
    <property type="component" value="Unassembled WGS sequence"/>
</dbReference>
<keyword evidence="3" id="KW-1185">Reference proteome</keyword>